<protein>
    <recommendedName>
        <fullName evidence="1">Methyltransferase domain-containing protein</fullName>
    </recommendedName>
</protein>
<dbReference type="InterPro" id="IPR026913">
    <property type="entry name" value="METTL24"/>
</dbReference>
<gene>
    <name evidence="2" type="ORF">KQP761_LOCUS38513</name>
</gene>
<dbReference type="Proteomes" id="UP000663834">
    <property type="component" value="Unassembled WGS sequence"/>
</dbReference>
<dbReference type="PANTHER" id="PTHR32026:SF27">
    <property type="entry name" value="METHYLTRANSFERASE FKBM DOMAIN-CONTAINING PROTEIN-RELATED"/>
    <property type="match status" value="1"/>
</dbReference>
<evidence type="ECO:0000313" key="3">
    <source>
        <dbReference type="Proteomes" id="UP000663834"/>
    </source>
</evidence>
<name>A0A816HFG0_9BILA</name>
<evidence type="ECO:0000259" key="1">
    <source>
        <dbReference type="Pfam" id="PF13383"/>
    </source>
</evidence>
<accession>A0A816HFG0</accession>
<dbReference type="Pfam" id="PF13383">
    <property type="entry name" value="Methyltransf_22"/>
    <property type="match status" value="1"/>
</dbReference>
<evidence type="ECO:0000313" key="2">
    <source>
        <dbReference type="EMBL" id="CAF1685873.1"/>
    </source>
</evidence>
<feature type="domain" description="Methyltransferase" evidence="1">
    <location>
        <begin position="154"/>
        <end position="360"/>
    </location>
</feature>
<reference evidence="2" key="1">
    <citation type="submission" date="2021-02" db="EMBL/GenBank/DDBJ databases">
        <authorList>
            <person name="Nowell W R."/>
        </authorList>
    </citation>
    <scope>NUCLEOTIDE SEQUENCE</scope>
</reference>
<dbReference type="InterPro" id="IPR025714">
    <property type="entry name" value="Methyltranfer_dom"/>
</dbReference>
<sequence length="376" mass="43696">MWDGLKKEILSRGITYRATRASPIRLSPMEYSPVMKVVGYIGEKYQQPAINKQIVSNIVIHFRYQHQCCSKKPIRLYQSMSTPSIPPTVQLGVIVLLCFLFMWTYQSCSQPKILLSPISLATMVPTSTDCQQSLLESDGFLCEPNATWIERKNVYFNQDEENMMKYGDPIFFISIWEPNFHCTHSRRIGKMGDGGKWVCDPYRLESRDDCLVYSVGSNGDFSFEVDMKKFMPHCEIHTFDKNNFTCPNKTCTFHTVMFGDGIQPNGSKSWMTIIKSLNHTNRYIDILKIDIEGGEYSFFPLVFNSSKSLFPRQILIELHPTNVTRVHSFFELLRNNNYVIFSKENNLYAGPFFFEYAFLKLNPRFFVRSTRNQTNK</sequence>
<dbReference type="PANTHER" id="PTHR32026">
    <property type="entry name" value="METHYLTRANSFERASE-LIKE PROTEIN 24"/>
    <property type="match status" value="1"/>
</dbReference>
<dbReference type="EMBL" id="CAJNOW010021926">
    <property type="protein sequence ID" value="CAF1685873.1"/>
    <property type="molecule type" value="Genomic_DNA"/>
</dbReference>
<dbReference type="AlphaFoldDB" id="A0A816HFG0"/>
<organism evidence="2 3">
    <name type="scientific">Rotaria magnacalcarata</name>
    <dbReference type="NCBI Taxonomy" id="392030"/>
    <lineage>
        <taxon>Eukaryota</taxon>
        <taxon>Metazoa</taxon>
        <taxon>Spiralia</taxon>
        <taxon>Gnathifera</taxon>
        <taxon>Rotifera</taxon>
        <taxon>Eurotatoria</taxon>
        <taxon>Bdelloidea</taxon>
        <taxon>Philodinida</taxon>
        <taxon>Philodinidae</taxon>
        <taxon>Rotaria</taxon>
    </lineage>
</organism>
<comment type="caution">
    <text evidence="2">The sequence shown here is derived from an EMBL/GenBank/DDBJ whole genome shotgun (WGS) entry which is preliminary data.</text>
</comment>
<proteinExistence type="predicted"/>
<dbReference type="OrthoDB" id="5815019at2759"/>